<evidence type="ECO:0000313" key="3">
    <source>
        <dbReference type="EMBL" id="KAK3306243.1"/>
    </source>
</evidence>
<dbReference type="Gene3D" id="3.40.50.150">
    <property type="entry name" value="Vaccinia Virus protein VP39"/>
    <property type="match status" value="1"/>
</dbReference>
<evidence type="ECO:0000256" key="1">
    <source>
        <dbReference type="ARBA" id="ARBA00038158"/>
    </source>
</evidence>
<proteinExistence type="inferred from homology"/>
<accession>A0AAJ0M279</accession>
<dbReference type="GO" id="GO:0032259">
    <property type="term" value="P:methylation"/>
    <property type="evidence" value="ECO:0007669"/>
    <property type="project" value="UniProtKB-KW"/>
</dbReference>
<reference evidence="3" key="2">
    <citation type="submission" date="2023-06" db="EMBL/GenBank/DDBJ databases">
        <authorList>
            <consortium name="Lawrence Berkeley National Laboratory"/>
            <person name="Mondo S.J."/>
            <person name="Hensen N."/>
            <person name="Bonometti L."/>
            <person name="Westerberg I."/>
            <person name="Brannstrom I.O."/>
            <person name="Guillou S."/>
            <person name="Cros-Aarteil S."/>
            <person name="Calhoun S."/>
            <person name="Haridas S."/>
            <person name="Kuo A."/>
            <person name="Pangilinan J."/>
            <person name="Riley R."/>
            <person name="Labutti K."/>
            <person name="Andreopoulos B."/>
            <person name="Lipzen A."/>
            <person name="Chen C."/>
            <person name="Yanf M."/>
            <person name="Daum C."/>
            <person name="Ng V."/>
            <person name="Clum A."/>
            <person name="Steindorff A."/>
            <person name="Ohm R."/>
            <person name="Martin F."/>
            <person name="Silar P."/>
            <person name="Natvig D."/>
            <person name="Lalanne C."/>
            <person name="Gautier V."/>
            <person name="Ament-Velasquez S.L."/>
            <person name="Kruys A."/>
            <person name="Hutchinson M.I."/>
            <person name="Powell A.J."/>
            <person name="Barry K."/>
            <person name="Miller A.N."/>
            <person name="Grigoriev I.V."/>
            <person name="Debuchy R."/>
            <person name="Gladieux P."/>
            <person name="Thoren M.H."/>
            <person name="Johannesson H."/>
        </authorList>
    </citation>
    <scope>NUCLEOTIDE SEQUENCE</scope>
    <source>
        <strain evidence="3">CBS 333.67</strain>
    </source>
</reference>
<dbReference type="RefSeq" id="XP_062722023.1">
    <property type="nucleotide sequence ID" value="XM_062869458.1"/>
</dbReference>
<protein>
    <submittedName>
        <fullName evidence="3">S-adenosyl-L-methionine-dependent methyltransferase</fullName>
    </submittedName>
</protein>
<dbReference type="Proteomes" id="UP001273166">
    <property type="component" value="Unassembled WGS sequence"/>
</dbReference>
<gene>
    <name evidence="3" type="ORF">B0T15DRAFT_534779</name>
</gene>
<dbReference type="AlphaFoldDB" id="A0AAJ0M279"/>
<keyword evidence="4" id="KW-1185">Reference proteome</keyword>
<comment type="similarity">
    <text evidence="1">Belongs to the methyltransferase superfamily. LaeA methyltransferase family.</text>
</comment>
<sequence length="371" mass="41391">MGDSAAKSPAKSPTPGRGSPAASPPAAASPNTAASPPAPPANTGVLEVDASSDRDDTDSAFGPGGDVSDTTSLASFIYKYREQNGRTYHAYQSNGEYKPYFLPNDDRENDRLDLQHNLLILTQDNQLFTCPGVKERPVSRVLDAGCGTGCWAIDFADEYPEAAVVGVDLSPIQPAFVPPNVEFFVDDLEEEWNFVHPFDFVYARFLTGSIKDWPKFFRQAYQHLKPGGYIEICDIISPLSCDDGTLTDETPMQRWNTLLLEATQKLGAPLNSALEYKRQLVEAGYQNVVQVEYKWPTNTWPKDKKHKEIGAWNLTNMTAALQALSLMIFTTVLGWSVEEVELLLMDVRKDFKNRDIHAYWPIWIVYGQKPE</sequence>
<evidence type="ECO:0000313" key="4">
    <source>
        <dbReference type="Proteomes" id="UP001273166"/>
    </source>
</evidence>
<dbReference type="CDD" id="cd02440">
    <property type="entry name" value="AdoMet_MTases"/>
    <property type="match status" value="1"/>
</dbReference>
<comment type="caution">
    <text evidence="3">The sequence shown here is derived from an EMBL/GenBank/DDBJ whole genome shotgun (WGS) entry which is preliminary data.</text>
</comment>
<reference evidence="3" key="1">
    <citation type="journal article" date="2023" name="Mol. Phylogenet. Evol.">
        <title>Genome-scale phylogeny and comparative genomics of the fungal order Sordariales.</title>
        <authorList>
            <person name="Hensen N."/>
            <person name="Bonometti L."/>
            <person name="Westerberg I."/>
            <person name="Brannstrom I.O."/>
            <person name="Guillou S."/>
            <person name="Cros-Aarteil S."/>
            <person name="Calhoun S."/>
            <person name="Haridas S."/>
            <person name="Kuo A."/>
            <person name="Mondo S."/>
            <person name="Pangilinan J."/>
            <person name="Riley R."/>
            <person name="LaButti K."/>
            <person name="Andreopoulos B."/>
            <person name="Lipzen A."/>
            <person name="Chen C."/>
            <person name="Yan M."/>
            <person name="Daum C."/>
            <person name="Ng V."/>
            <person name="Clum A."/>
            <person name="Steindorff A."/>
            <person name="Ohm R.A."/>
            <person name="Martin F."/>
            <person name="Silar P."/>
            <person name="Natvig D.O."/>
            <person name="Lalanne C."/>
            <person name="Gautier V."/>
            <person name="Ament-Velasquez S.L."/>
            <person name="Kruys A."/>
            <person name="Hutchinson M.I."/>
            <person name="Powell A.J."/>
            <person name="Barry K."/>
            <person name="Miller A.N."/>
            <person name="Grigoriev I.V."/>
            <person name="Debuchy R."/>
            <person name="Gladieux P."/>
            <person name="Hiltunen Thoren M."/>
            <person name="Johannesson H."/>
        </authorList>
    </citation>
    <scope>NUCLEOTIDE SEQUENCE</scope>
    <source>
        <strain evidence="3">CBS 333.67</strain>
    </source>
</reference>
<feature type="region of interest" description="Disordered" evidence="2">
    <location>
        <begin position="1"/>
        <end position="66"/>
    </location>
</feature>
<dbReference type="GeneID" id="87888287"/>
<evidence type="ECO:0000256" key="2">
    <source>
        <dbReference type="SAM" id="MobiDB-lite"/>
    </source>
</evidence>
<dbReference type="InterPro" id="IPR029063">
    <property type="entry name" value="SAM-dependent_MTases_sf"/>
</dbReference>
<dbReference type="SUPFAM" id="SSF53335">
    <property type="entry name" value="S-adenosyl-L-methionine-dependent methyltransferases"/>
    <property type="match status" value="1"/>
</dbReference>
<dbReference type="GO" id="GO:0008168">
    <property type="term" value="F:methyltransferase activity"/>
    <property type="evidence" value="ECO:0007669"/>
    <property type="project" value="UniProtKB-KW"/>
</dbReference>
<dbReference type="EMBL" id="JAUDZG010000004">
    <property type="protein sequence ID" value="KAK3306243.1"/>
    <property type="molecule type" value="Genomic_DNA"/>
</dbReference>
<dbReference type="PANTHER" id="PTHR43591:SF31">
    <property type="entry name" value="LAEA-LIKE, PUTATIVE (AFU_ORTHOLOGUE AFUA_8G01930)-RELATED"/>
    <property type="match status" value="1"/>
</dbReference>
<dbReference type="PANTHER" id="PTHR43591">
    <property type="entry name" value="METHYLTRANSFERASE"/>
    <property type="match status" value="1"/>
</dbReference>
<keyword evidence="3" id="KW-0489">Methyltransferase</keyword>
<organism evidence="3 4">
    <name type="scientific">Chaetomium strumarium</name>
    <dbReference type="NCBI Taxonomy" id="1170767"/>
    <lineage>
        <taxon>Eukaryota</taxon>
        <taxon>Fungi</taxon>
        <taxon>Dikarya</taxon>
        <taxon>Ascomycota</taxon>
        <taxon>Pezizomycotina</taxon>
        <taxon>Sordariomycetes</taxon>
        <taxon>Sordariomycetidae</taxon>
        <taxon>Sordariales</taxon>
        <taxon>Chaetomiaceae</taxon>
        <taxon>Chaetomium</taxon>
    </lineage>
</organism>
<dbReference type="Pfam" id="PF13489">
    <property type="entry name" value="Methyltransf_23"/>
    <property type="match status" value="1"/>
</dbReference>
<feature type="compositionally biased region" description="Low complexity" evidence="2">
    <location>
        <begin position="13"/>
        <end position="35"/>
    </location>
</feature>
<name>A0AAJ0M279_9PEZI</name>
<keyword evidence="3" id="KW-0808">Transferase</keyword>